<evidence type="ECO:0000256" key="6">
    <source>
        <dbReference type="HAMAP-Rule" id="MF_01930"/>
    </source>
</evidence>
<name>A0A858BZJ3_9FIRM</name>
<dbReference type="NCBIfam" id="TIGR00639">
    <property type="entry name" value="PurN"/>
    <property type="match status" value="1"/>
</dbReference>
<comment type="catalytic activity">
    <reaction evidence="5 6">
        <text>N(1)-(5-phospho-beta-D-ribosyl)glycinamide + (6R)-10-formyltetrahydrofolate = N(2)-formyl-N(1)-(5-phospho-beta-D-ribosyl)glycinamide + (6S)-5,6,7,8-tetrahydrofolate + H(+)</text>
        <dbReference type="Rhea" id="RHEA:15053"/>
        <dbReference type="ChEBI" id="CHEBI:15378"/>
        <dbReference type="ChEBI" id="CHEBI:57453"/>
        <dbReference type="ChEBI" id="CHEBI:143788"/>
        <dbReference type="ChEBI" id="CHEBI:147286"/>
        <dbReference type="ChEBI" id="CHEBI:195366"/>
        <dbReference type="EC" id="2.1.2.2"/>
    </reaction>
</comment>
<comment type="similarity">
    <text evidence="4 6">Belongs to the GART family.</text>
</comment>
<evidence type="ECO:0000256" key="3">
    <source>
        <dbReference type="ARBA" id="ARBA00022755"/>
    </source>
</evidence>
<evidence type="ECO:0000256" key="2">
    <source>
        <dbReference type="ARBA" id="ARBA00022679"/>
    </source>
</evidence>
<dbReference type="PROSITE" id="PS00373">
    <property type="entry name" value="GART"/>
    <property type="match status" value="1"/>
</dbReference>
<feature type="binding site" evidence="6">
    <location>
        <position position="108"/>
    </location>
    <ligand>
        <name>(6R)-10-formyltetrahydrofolate</name>
        <dbReference type="ChEBI" id="CHEBI:195366"/>
    </ligand>
</feature>
<dbReference type="CDD" id="cd08645">
    <property type="entry name" value="FMT_core_GART"/>
    <property type="match status" value="1"/>
</dbReference>
<dbReference type="HAMAP" id="MF_01930">
    <property type="entry name" value="PurN"/>
    <property type="match status" value="1"/>
</dbReference>
<accession>A0A858BZJ3</accession>
<dbReference type="KEGG" id="abut:Ami103574_15260"/>
<keyword evidence="2 6" id="KW-0808">Transferase</keyword>
<evidence type="ECO:0000313" key="9">
    <source>
        <dbReference type="Proteomes" id="UP000466848"/>
    </source>
</evidence>
<evidence type="ECO:0000256" key="1">
    <source>
        <dbReference type="ARBA" id="ARBA00005054"/>
    </source>
</evidence>
<protein>
    <recommendedName>
        <fullName evidence="6">Phosphoribosylglycinamide formyltransferase</fullName>
        <ecNumber evidence="6">2.1.2.2</ecNumber>
    </recommendedName>
    <alternativeName>
        <fullName evidence="6">5'-phosphoribosylglycinamide transformylase</fullName>
    </alternativeName>
    <alternativeName>
        <fullName evidence="6">GAR transformylase</fullName>
        <shortName evidence="6">GART</shortName>
    </alternativeName>
</protein>
<feature type="site" description="Raises pKa of active site His" evidence="6">
    <location>
        <position position="151"/>
    </location>
</feature>
<comment type="pathway">
    <text evidence="1 6">Purine metabolism; IMP biosynthesis via de novo pathway; N(2)-formyl-N(1)-(5-phospho-D-ribosyl)glycinamide from N(1)-(5-phospho-D-ribosyl)glycinamide (10-formyl THF route): step 1/1.</text>
</comment>
<evidence type="ECO:0000313" key="8">
    <source>
        <dbReference type="EMBL" id="QIB70568.1"/>
    </source>
</evidence>
<evidence type="ECO:0000259" key="7">
    <source>
        <dbReference type="Pfam" id="PF00551"/>
    </source>
</evidence>
<dbReference type="InterPro" id="IPR002376">
    <property type="entry name" value="Formyl_transf_N"/>
</dbReference>
<evidence type="ECO:0000256" key="4">
    <source>
        <dbReference type="ARBA" id="ARBA00038440"/>
    </source>
</evidence>
<comment type="caution">
    <text evidence="6">Lacks conserved residue(s) required for the propagation of feature annotation.</text>
</comment>
<dbReference type="RefSeq" id="WP_163067804.1">
    <property type="nucleotide sequence ID" value="NZ_CP048649.1"/>
</dbReference>
<comment type="function">
    <text evidence="6">Catalyzes the transfer of a formyl group from 10-formyltetrahydrofolate to 5-phospho-ribosyl-glycinamide (GAR), producing 5-phospho-ribosyl-N-formylglycinamide (FGAR) and tetrahydrofolate.</text>
</comment>
<feature type="binding site" evidence="6">
    <location>
        <position position="69"/>
    </location>
    <ligand>
        <name>(6R)-10-formyltetrahydrofolate</name>
        <dbReference type="ChEBI" id="CHEBI:195366"/>
    </ligand>
</feature>
<dbReference type="PANTHER" id="PTHR43369:SF2">
    <property type="entry name" value="PHOSPHORIBOSYLGLYCINAMIDE FORMYLTRANSFERASE"/>
    <property type="match status" value="1"/>
</dbReference>
<dbReference type="GO" id="GO:0006189">
    <property type="term" value="P:'de novo' IMP biosynthetic process"/>
    <property type="evidence" value="ECO:0007669"/>
    <property type="project" value="UniProtKB-UniRule"/>
</dbReference>
<dbReference type="EMBL" id="CP048649">
    <property type="protein sequence ID" value="QIB70568.1"/>
    <property type="molecule type" value="Genomic_DNA"/>
</dbReference>
<dbReference type="AlphaFoldDB" id="A0A858BZJ3"/>
<keyword evidence="9" id="KW-1185">Reference proteome</keyword>
<dbReference type="Pfam" id="PF00551">
    <property type="entry name" value="Formyl_trans_N"/>
    <property type="match status" value="1"/>
</dbReference>
<organism evidence="8 9">
    <name type="scientific">Aminipila butyrica</name>
    <dbReference type="NCBI Taxonomy" id="433296"/>
    <lineage>
        <taxon>Bacteria</taxon>
        <taxon>Bacillati</taxon>
        <taxon>Bacillota</taxon>
        <taxon>Clostridia</taxon>
        <taxon>Peptostreptococcales</taxon>
        <taxon>Anaerovoracaceae</taxon>
        <taxon>Aminipila</taxon>
    </lineage>
</organism>
<dbReference type="EC" id="2.1.2.2" evidence="6"/>
<dbReference type="Proteomes" id="UP000466848">
    <property type="component" value="Chromosome"/>
</dbReference>
<dbReference type="InterPro" id="IPR036477">
    <property type="entry name" value="Formyl_transf_N_sf"/>
</dbReference>
<dbReference type="PANTHER" id="PTHR43369">
    <property type="entry name" value="PHOSPHORIBOSYLGLYCINAMIDE FORMYLTRANSFERASE"/>
    <property type="match status" value="1"/>
</dbReference>
<feature type="active site" description="Proton donor" evidence="6">
    <location>
        <position position="110"/>
    </location>
</feature>
<reference evidence="8 9" key="1">
    <citation type="submission" date="2020-02" db="EMBL/GenBank/DDBJ databases">
        <authorList>
            <person name="Kim Y.B."/>
            <person name="Roh S.W."/>
        </authorList>
    </citation>
    <scope>NUCLEOTIDE SEQUENCE [LARGE SCALE GENOMIC DNA]</scope>
    <source>
        <strain evidence="8 9">DSM 103574</strain>
    </source>
</reference>
<feature type="binding site" evidence="6">
    <location>
        <begin position="12"/>
        <end position="14"/>
    </location>
    <ligand>
        <name>N(1)-(5-phospho-beta-D-ribosyl)glycinamide</name>
        <dbReference type="ChEBI" id="CHEBI:143788"/>
    </ligand>
</feature>
<dbReference type="GO" id="GO:0004644">
    <property type="term" value="F:phosphoribosylglycinamide formyltransferase activity"/>
    <property type="evidence" value="ECO:0007669"/>
    <property type="project" value="UniProtKB-UniRule"/>
</dbReference>
<gene>
    <name evidence="6" type="primary">purN</name>
    <name evidence="8" type="ORF">Ami103574_15260</name>
</gene>
<dbReference type="GO" id="GO:0005737">
    <property type="term" value="C:cytoplasm"/>
    <property type="evidence" value="ECO:0007669"/>
    <property type="project" value="TreeGrafter"/>
</dbReference>
<dbReference type="SUPFAM" id="SSF53328">
    <property type="entry name" value="Formyltransferase"/>
    <property type="match status" value="1"/>
</dbReference>
<evidence type="ECO:0000256" key="5">
    <source>
        <dbReference type="ARBA" id="ARBA00047664"/>
    </source>
</evidence>
<keyword evidence="3 6" id="KW-0658">Purine biosynthesis</keyword>
<sequence>MLRISVLVSGGGTNLQAVIDAVESGQIQGAEIGCILASKAGVFALKRGEQHGIPTRVIGKEQFPATSMRTKALLDALEEAETDLVVLAGYMSVLEPELIQAYGGRIINIHPSLIPQYCGKGFYGQRVHEAVLAAGEKESGATVHFVDEGVDTGPIILQRKVPVLAGDTTDTLAARVLAVEHQILAEAIQQVLPTLSLKRGSLKGK</sequence>
<dbReference type="Gene3D" id="3.40.50.170">
    <property type="entry name" value="Formyl transferase, N-terminal domain"/>
    <property type="match status" value="1"/>
</dbReference>
<dbReference type="UniPathway" id="UPA00074">
    <property type="reaction ID" value="UER00126"/>
</dbReference>
<dbReference type="InterPro" id="IPR001555">
    <property type="entry name" value="GART_AS"/>
</dbReference>
<feature type="domain" description="Formyl transferase N-terminal" evidence="7">
    <location>
        <begin position="3"/>
        <end position="188"/>
    </location>
</feature>
<dbReference type="InterPro" id="IPR004607">
    <property type="entry name" value="GART"/>
</dbReference>
<proteinExistence type="inferred from homology"/>